<comment type="similarity">
    <text evidence="1">Belongs to the glycosyltransferase 1 family. Plant sucrose synthase subfamily.</text>
</comment>
<feature type="domain" description="Sucrose synthase first GT-B" evidence="6">
    <location>
        <begin position="3"/>
        <end position="35"/>
    </location>
</feature>
<dbReference type="ExpressionAtlas" id="M1A8J8">
    <property type="expression patterns" value="baseline and differential"/>
</dbReference>
<dbReference type="EC" id="2.4.1.13" evidence="2"/>
<dbReference type="Gramene" id="PGSC0003DMT400017093">
    <property type="protein sequence ID" value="PGSC0003DMT400017093"/>
    <property type="gene ID" value="PGSC0003DMG400006672"/>
</dbReference>
<evidence type="ECO:0000256" key="4">
    <source>
        <dbReference type="ARBA" id="ARBA00022679"/>
    </source>
</evidence>
<evidence type="ECO:0000256" key="5">
    <source>
        <dbReference type="ARBA" id="ARBA00049030"/>
    </source>
</evidence>
<dbReference type="InterPro" id="IPR012820">
    <property type="entry name" value="Sucrose_synthase_pln/cyn"/>
</dbReference>
<evidence type="ECO:0000256" key="1">
    <source>
        <dbReference type="ARBA" id="ARBA00005894"/>
    </source>
</evidence>
<keyword evidence="4" id="KW-0808">Transferase</keyword>
<evidence type="ECO:0000313" key="8">
    <source>
        <dbReference type="Proteomes" id="UP000011115"/>
    </source>
</evidence>
<evidence type="ECO:0000313" key="7">
    <source>
        <dbReference type="EnsemblPlants" id="PGSC0003DMT400017093"/>
    </source>
</evidence>
<sequence>MSAELQGVPDLIIGNYSDGNLVASLLAYKMGITQVGKTRFFTWLAQCLEAMYLQY</sequence>
<dbReference type="AlphaFoldDB" id="M1A8J8"/>
<protein>
    <recommendedName>
        <fullName evidence="2">sucrose synthase</fullName>
        <ecNumber evidence="2">2.4.1.13</ecNumber>
    </recommendedName>
</protein>
<dbReference type="GO" id="GO:0016157">
    <property type="term" value="F:sucrose synthase activity"/>
    <property type="evidence" value="ECO:0007669"/>
    <property type="project" value="UniProtKB-EC"/>
</dbReference>
<proteinExistence type="inferred from homology"/>
<evidence type="ECO:0000259" key="6">
    <source>
        <dbReference type="Pfam" id="PF00862"/>
    </source>
</evidence>
<reference evidence="8" key="1">
    <citation type="journal article" date="2011" name="Nature">
        <title>Genome sequence and analysis of the tuber crop potato.</title>
        <authorList>
            <consortium name="The Potato Genome Sequencing Consortium"/>
        </authorList>
    </citation>
    <scope>NUCLEOTIDE SEQUENCE [LARGE SCALE GENOMIC DNA]</scope>
    <source>
        <strain evidence="8">cv. DM1-3 516 R44</strain>
    </source>
</reference>
<evidence type="ECO:0000256" key="2">
    <source>
        <dbReference type="ARBA" id="ARBA00012540"/>
    </source>
</evidence>
<dbReference type="InterPro" id="IPR000368">
    <property type="entry name" value="Sucrose_synth_GT-B1"/>
</dbReference>
<gene>
    <name evidence="7" type="primary">LOC102577575</name>
</gene>
<dbReference type="PANTHER" id="PTHR45839:SF13">
    <property type="entry name" value="SUCROSE SYNTHASE 3"/>
    <property type="match status" value="1"/>
</dbReference>
<comment type="catalytic activity">
    <reaction evidence="5">
        <text>an NDP-alpha-D-glucose + D-fructose = a ribonucleoside 5'-diphosphate + sucrose + H(+)</text>
        <dbReference type="Rhea" id="RHEA:16241"/>
        <dbReference type="ChEBI" id="CHEBI:15378"/>
        <dbReference type="ChEBI" id="CHEBI:17992"/>
        <dbReference type="ChEBI" id="CHEBI:37721"/>
        <dbReference type="ChEBI" id="CHEBI:57930"/>
        <dbReference type="ChEBI" id="CHEBI:76533"/>
        <dbReference type="EC" id="2.4.1.13"/>
    </reaction>
</comment>
<dbReference type="GO" id="GO:0005985">
    <property type="term" value="P:sucrose metabolic process"/>
    <property type="evidence" value="ECO:0007669"/>
    <property type="project" value="InterPro"/>
</dbReference>
<accession>M1A8J8</accession>
<keyword evidence="3" id="KW-0328">Glycosyltransferase</keyword>
<reference evidence="7" key="2">
    <citation type="submission" date="2015-06" db="UniProtKB">
        <authorList>
            <consortium name="EnsemblPlants"/>
        </authorList>
    </citation>
    <scope>IDENTIFICATION</scope>
    <source>
        <strain evidence="7">DM1-3 516 R44</strain>
    </source>
</reference>
<evidence type="ECO:0000256" key="3">
    <source>
        <dbReference type="ARBA" id="ARBA00022676"/>
    </source>
</evidence>
<keyword evidence="8" id="KW-1185">Reference proteome</keyword>
<dbReference type="HOGENOM" id="CLU_3036206_0_0_1"/>
<dbReference type="PANTHER" id="PTHR45839">
    <property type="match status" value="1"/>
</dbReference>
<name>M1A8J8_SOLTU</name>
<dbReference type="Gene3D" id="3.40.50.2000">
    <property type="entry name" value="Glycogen Phosphorylase B"/>
    <property type="match status" value="1"/>
</dbReference>
<organism evidence="7 8">
    <name type="scientific">Solanum tuberosum</name>
    <name type="common">Potato</name>
    <dbReference type="NCBI Taxonomy" id="4113"/>
    <lineage>
        <taxon>Eukaryota</taxon>
        <taxon>Viridiplantae</taxon>
        <taxon>Streptophyta</taxon>
        <taxon>Embryophyta</taxon>
        <taxon>Tracheophyta</taxon>
        <taxon>Spermatophyta</taxon>
        <taxon>Magnoliopsida</taxon>
        <taxon>eudicotyledons</taxon>
        <taxon>Gunneridae</taxon>
        <taxon>Pentapetalae</taxon>
        <taxon>asterids</taxon>
        <taxon>lamiids</taxon>
        <taxon>Solanales</taxon>
        <taxon>Solanaceae</taxon>
        <taxon>Solanoideae</taxon>
        <taxon>Solaneae</taxon>
        <taxon>Solanum</taxon>
    </lineage>
</organism>
<dbReference type="Pfam" id="PF00862">
    <property type="entry name" value="GT-B_Sucrose_synth"/>
    <property type="match status" value="1"/>
</dbReference>
<dbReference type="Proteomes" id="UP000011115">
    <property type="component" value="Unassembled WGS sequence"/>
</dbReference>
<dbReference type="EnsemblPlants" id="PGSC0003DMT400017093">
    <property type="protein sequence ID" value="PGSC0003DMT400017093"/>
    <property type="gene ID" value="PGSC0003DMG400006672"/>
</dbReference>